<feature type="transmembrane region" description="Helical" evidence="8">
    <location>
        <begin position="162"/>
        <end position="181"/>
    </location>
</feature>
<name>A0ABR9NZ28_9BACT</name>
<evidence type="ECO:0000256" key="2">
    <source>
        <dbReference type="ARBA" id="ARBA00010110"/>
    </source>
</evidence>
<comment type="similarity">
    <text evidence="2">Belongs to the arsenical resistance-3 (ACR3) (TC 2.A.59) family.</text>
</comment>
<evidence type="ECO:0000256" key="4">
    <source>
        <dbReference type="ARBA" id="ARBA00022475"/>
    </source>
</evidence>
<evidence type="ECO:0000256" key="6">
    <source>
        <dbReference type="ARBA" id="ARBA00022989"/>
    </source>
</evidence>
<feature type="transmembrane region" description="Helical" evidence="8">
    <location>
        <begin position="37"/>
        <end position="56"/>
    </location>
</feature>
<dbReference type="PANTHER" id="PTHR43057:SF1">
    <property type="entry name" value="ARSENICAL-RESISTANCE PROTEIN 3"/>
    <property type="match status" value="1"/>
</dbReference>
<feature type="transmembrane region" description="Helical" evidence="8">
    <location>
        <begin position="126"/>
        <end position="150"/>
    </location>
</feature>
<organism evidence="9 10">
    <name type="scientific">Geobacter anodireducens</name>
    <dbReference type="NCBI Taxonomy" id="1340425"/>
    <lineage>
        <taxon>Bacteria</taxon>
        <taxon>Pseudomonadati</taxon>
        <taxon>Thermodesulfobacteriota</taxon>
        <taxon>Desulfuromonadia</taxon>
        <taxon>Geobacterales</taxon>
        <taxon>Geobacteraceae</taxon>
        <taxon>Geobacter</taxon>
    </lineage>
</organism>
<evidence type="ECO:0000256" key="1">
    <source>
        <dbReference type="ARBA" id="ARBA00004651"/>
    </source>
</evidence>
<keyword evidence="4" id="KW-1003">Cell membrane</keyword>
<feature type="transmembrane region" description="Helical" evidence="8">
    <location>
        <begin position="193"/>
        <end position="215"/>
    </location>
</feature>
<dbReference type="InterPro" id="IPR002657">
    <property type="entry name" value="BilAc:Na_symport/Acr3"/>
</dbReference>
<dbReference type="Proteomes" id="UP000618926">
    <property type="component" value="Unassembled WGS sequence"/>
</dbReference>
<proteinExistence type="inferred from homology"/>
<dbReference type="Gene3D" id="1.20.1530.20">
    <property type="match status" value="1"/>
</dbReference>
<evidence type="ECO:0000313" key="10">
    <source>
        <dbReference type="Proteomes" id="UP000618926"/>
    </source>
</evidence>
<dbReference type="InterPro" id="IPR038770">
    <property type="entry name" value="Na+/solute_symporter_sf"/>
</dbReference>
<reference evidence="9 10" key="1">
    <citation type="submission" date="2020-10" db="EMBL/GenBank/DDBJ databases">
        <title>Investigation of anaerobic biodegradation of phenanthrene by a sulfate-dependent Geobacter anodireducens strain PheS2.</title>
        <authorList>
            <person name="Zhang Z."/>
        </authorList>
    </citation>
    <scope>NUCLEOTIDE SEQUENCE [LARGE SCALE GENOMIC DNA]</scope>
    <source>
        <strain evidence="9 10">PheS2</strain>
    </source>
</reference>
<dbReference type="RefSeq" id="WP_192905946.1">
    <property type="nucleotide sequence ID" value="NZ_JADBFD010000028.1"/>
</dbReference>
<feature type="transmembrane region" description="Helical" evidence="8">
    <location>
        <begin position="99"/>
        <end position="119"/>
    </location>
</feature>
<keyword evidence="7 8" id="KW-0472">Membrane</keyword>
<keyword evidence="6 8" id="KW-1133">Transmembrane helix</keyword>
<comment type="caution">
    <text evidence="9">The sequence shown here is derived from an EMBL/GenBank/DDBJ whole genome shotgun (WGS) entry which is preliminary data.</text>
</comment>
<gene>
    <name evidence="9" type="ORF">IIE05_16085</name>
</gene>
<dbReference type="InterPro" id="IPR004706">
    <property type="entry name" value="Arsenical-R_Acr3"/>
</dbReference>
<keyword evidence="3" id="KW-0813">Transport</keyword>
<feature type="transmembrane region" description="Helical" evidence="8">
    <location>
        <begin position="12"/>
        <end position="31"/>
    </location>
</feature>
<comment type="subcellular location">
    <subcellularLocation>
        <location evidence="1">Cell membrane</location>
        <topology evidence="1">Multi-pass membrane protein</topology>
    </subcellularLocation>
</comment>
<feature type="transmembrane region" description="Helical" evidence="8">
    <location>
        <begin position="227"/>
        <end position="250"/>
    </location>
</feature>
<keyword evidence="10" id="KW-1185">Reference proteome</keyword>
<dbReference type="Pfam" id="PF01758">
    <property type="entry name" value="SBF"/>
    <property type="match status" value="1"/>
</dbReference>
<evidence type="ECO:0000256" key="7">
    <source>
        <dbReference type="ARBA" id="ARBA00023136"/>
    </source>
</evidence>
<feature type="transmembrane region" description="Helical" evidence="8">
    <location>
        <begin position="68"/>
        <end position="87"/>
    </location>
</feature>
<keyword evidence="5 8" id="KW-0812">Transmembrane</keyword>
<protein>
    <submittedName>
        <fullName evidence="9">Arsenic resistance protein</fullName>
    </submittedName>
</protein>
<accession>A0ABR9NZ28</accession>
<evidence type="ECO:0000313" key="9">
    <source>
        <dbReference type="EMBL" id="MBE2889482.1"/>
    </source>
</evidence>
<sequence>MSRERLEENQIWLYVAALAVGAGLGLWRPAFGARLESAITSVLAVLLYGMFAQIPFLHLREAFANRRFTAALLTVNFIVVPVLVWLLSRLLPQSPPLLLGVYLVLLTPCIDYVIIFTHLGRGNARLVLASTPLLLLAQMLLLPVYLWLFMGDEAARVMSADPFLQAFFLLIVLPLGLALTTEFWAKRRRSGALWLEVTAWIPVPFMALTLLLAVASQLGRIGEHLSLVVHVIPIYIAFMAVMPVLSRLVACAFRLDTQAGRALIFSSGTRNSLVVLPLALALPDTWVVVPAVIVTQTLVELVGELIYIRVVPSVVFREARRCGAASVKS</sequence>
<evidence type="ECO:0000256" key="8">
    <source>
        <dbReference type="SAM" id="Phobius"/>
    </source>
</evidence>
<dbReference type="PANTHER" id="PTHR43057">
    <property type="entry name" value="ARSENITE EFFLUX TRANSPORTER"/>
    <property type="match status" value="1"/>
</dbReference>
<evidence type="ECO:0000256" key="3">
    <source>
        <dbReference type="ARBA" id="ARBA00022448"/>
    </source>
</evidence>
<dbReference type="EMBL" id="JADBFD010000028">
    <property type="protein sequence ID" value="MBE2889482.1"/>
    <property type="molecule type" value="Genomic_DNA"/>
</dbReference>
<evidence type="ECO:0000256" key="5">
    <source>
        <dbReference type="ARBA" id="ARBA00022692"/>
    </source>
</evidence>